<evidence type="ECO:0000313" key="5">
    <source>
        <dbReference type="EMBL" id="MFC7335961.1"/>
    </source>
</evidence>
<dbReference type="InterPro" id="IPR012373">
    <property type="entry name" value="Ferrdict_sens_TM"/>
</dbReference>
<organism evidence="5 6">
    <name type="scientific">Haloferula chungangensis</name>
    <dbReference type="NCBI Taxonomy" id="1048331"/>
    <lineage>
        <taxon>Bacteria</taxon>
        <taxon>Pseudomonadati</taxon>
        <taxon>Verrucomicrobiota</taxon>
        <taxon>Verrucomicrobiia</taxon>
        <taxon>Verrucomicrobiales</taxon>
        <taxon>Verrucomicrobiaceae</taxon>
        <taxon>Haloferula</taxon>
    </lineage>
</organism>
<evidence type="ECO:0000256" key="2">
    <source>
        <dbReference type="ARBA" id="ARBA00023157"/>
    </source>
</evidence>
<evidence type="ECO:0000256" key="1">
    <source>
        <dbReference type="ARBA" id="ARBA00022729"/>
    </source>
</evidence>
<dbReference type="SUPFAM" id="SSF49899">
    <property type="entry name" value="Concanavalin A-like lectins/glucanases"/>
    <property type="match status" value="1"/>
</dbReference>
<name>A0ABW2L493_9BACT</name>
<gene>
    <name evidence="5" type="ORF">ACFQY0_02125</name>
</gene>
<dbReference type="Gene3D" id="2.60.120.200">
    <property type="match status" value="1"/>
</dbReference>
<dbReference type="PANTHER" id="PTHR30273">
    <property type="entry name" value="PERIPLASMIC SIGNAL SENSOR AND SIGMA FACTOR ACTIVATOR FECR-RELATED"/>
    <property type="match status" value="1"/>
</dbReference>
<keyword evidence="3" id="KW-0472">Membrane</keyword>
<dbReference type="PANTHER" id="PTHR30273:SF2">
    <property type="entry name" value="PROTEIN FECR"/>
    <property type="match status" value="1"/>
</dbReference>
<dbReference type="InterPro" id="IPR006558">
    <property type="entry name" value="LamG-like"/>
</dbReference>
<dbReference type="RefSeq" id="WP_379708592.1">
    <property type="nucleotide sequence ID" value="NZ_JBHTBS010000001.1"/>
</dbReference>
<evidence type="ECO:0000259" key="4">
    <source>
        <dbReference type="SMART" id="SM00560"/>
    </source>
</evidence>
<proteinExistence type="predicted"/>
<keyword evidence="3" id="KW-0812">Transmembrane</keyword>
<keyword evidence="3" id="KW-1133">Transmembrane helix</keyword>
<dbReference type="SMART" id="SM00560">
    <property type="entry name" value="LamGL"/>
    <property type="match status" value="1"/>
</dbReference>
<keyword evidence="2" id="KW-1015">Disulfide bond</keyword>
<dbReference type="EMBL" id="JBHTBS010000001">
    <property type="protein sequence ID" value="MFC7335961.1"/>
    <property type="molecule type" value="Genomic_DNA"/>
</dbReference>
<evidence type="ECO:0000313" key="6">
    <source>
        <dbReference type="Proteomes" id="UP001596472"/>
    </source>
</evidence>
<dbReference type="Pfam" id="PF13385">
    <property type="entry name" value="Laminin_G_3"/>
    <property type="match status" value="1"/>
</dbReference>
<dbReference type="InterPro" id="IPR001791">
    <property type="entry name" value="Laminin_G"/>
</dbReference>
<evidence type="ECO:0000256" key="3">
    <source>
        <dbReference type="SAM" id="Phobius"/>
    </source>
</evidence>
<dbReference type="CDD" id="cd00110">
    <property type="entry name" value="LamG"/>
    <property type="match status" value="1"/>
</dbReference>
<dbReference type="Proteomes" id="UP001596472">
    <property type="component" value="Unassembled WGS sequence"/>
</dbReference>
<keyword evidence="1" id="KW-0732">Signal</keyword>
<dbReference type="Gene3D" id="2.60.120.1440">
    <property type="match status" value="1"/>
</dbReference>
<accession>A0ABW2L493</accession>
<feature type="domain" description="LamG-like jellyroll fold" evidence="4">
    <location>
        <begin position="603"/>
        <end position="735"/>
    </location>
</feature>
<keyword evidence="6" id="KW-1185">Reference proteome</keyword>
<feature type="transmembrane region" description="Helical" evidence="3">
    <location>
        <begin position="92"/>
        <end position="111"/>
    </location>
</feature>
<protein>
    <submittedName>
        <fullName evidence="5">LamG-like jellyroll fold domain-containing protein</fullName>
    </submittedName>
</protein>
<comment type="caution">
    <text evidence="5">The sequence shown here is derived from an EMBL/GenBank/DDBJ whole genome shotgun (WGS) entry which is preliminary data.</text>
</comment>
<dbReference type="InterPro" id="IPR013320">
    <property type="entry name" value="ConA-like_dom_sf"/>
</dbReference>
<sequence>MISGIESPDGKIDLSALWRELEDLEANDLAPERRDELMELVERSPAAQHAYLAYFEMTAMLEAEASTLAEQSRLPVVVGQGWRARQVFRQSLLAAAALVVLSAIVATLLIVRQPESGRGHLAVSVTADAQWTINGVIQDPAESGTQVEVGSSVKVRSGTMELILESGVNYVIQGPAHVSFPELDRPILHHGWLWVDSDELGEPIVVETPDLKVRDIGTRFAVRVGKDEPAEVHLLNGKVEVFAKETNKKVASLVPEEQGFIISPTGESEVLALAGDPFPGLAKLLAAKAGYPTTVLSQNPAGYWRMAESEPGFLFNEVAGGLVGRLDPKVLTDEGGPASSSGFEGLEEKNRCVHISDAAGPVPISLGAIPVHNGVIFQDNFNGAGDELHGSTPDVTTAGAKWVASPIFKNNGSVGNETGSATLAFKPVNGVIYTLDATVTTSSGPSQDWIGLGFAQGQAVSAARFDYGGMAGRVWMLHRGADTTKPENKAWMSASVSDWNWSGASPLGGTMDLRIVLDTTQGAGGWTATWFAKRPTDIDYQMVRGTELLINESITSAGLSIIGRKLSASVENFSLTADKKTTAVPLVVNPVEGPANVARKEGAMSFWLRCQPSGGHQEIIWTAGEGGNDESIRAHLTADGRIGFFIENGRYDVLVASEQSVNDGAWHHLAFSWSPSAVHLYLNGRVVASDSDYRGLQQGVMRELRFGSSSPDSDFDNFNGWADEIALWDRALTPEEVAHQYRSARAK</sequence>
<reference evidence="6" key="1">
    <citation type="journal article" date="2019" name="Int. J. Syst. Evol. Microbiol.">
        <title>The Global Catalogue of Microorganisms (GCM) 10K type strain sequencing project: providing services to taxonomists for standard genome sequencing and annotation.</title>
        <authorList>
            <consortium name="The Broad Institute Genomics Platform"/>
            <consortium name="The Broad Institute Genome Sequencing Center for Infectious Disease"/>
            <person name="Wu L."/>
            <person name="Ma J."/>
        </authorList>
    </citation>
    <scope>NUCLEOTIDE SEQUENCE [LARGE SCALE GENOMIC DNA]</scope>
    <source>
        <strain evidence="6">CGMCC 4.1467</strain>
    </source>
</reference>